<sequence length="113" mass="12740">MVTEEQNTPNSFSCLKNALDVIGGKWKLCVIVAVWQGNKRFRDIGKYVEGISPKVLSGELRHLEMNGLIERTVHTGRPVVVEYSITDYGRSLDSLITAFVKWGMTYRNNCDSS</sequence>
<dbReference type="SUPFAM" id="SSF46785">
    <property type="entry name" value="Winged helix' DNA-binding domain"/>
    <property type="match status" value="1"/>
</dbReference>
<keyword evidence="3" id="KW-0804">Transcription</keyword>
<keyword evidence="6" id="KW-1185">Reference proteome</keyword>
<evidence type="ECO:0000256" key="1">
    <source>
        <dbReference type="ARBA" id="ARBA00023015"/>
    </source>
</evidence>
<dbReference type="PANTHER" id="PTHR33204">
    <property type="entry name" value="TRANSCRIPTIONAL REGULATOR, MARR FAMILY"/>
    <property type="match status" value="1"/>
</dbReference>
<dbReference type="EMBL" id="LT629740">
    <property type="protein sequence ID" value="SDT68968.1"/>
    <property type="molecule type" value="Genomic_DNA"/>
</dbReference>
<keyword evidence="2" id="KW-0238">DNA-binding</keyword>
<dbReference type="GO" id="GO:0003677">
    <property type="term" value="F:DNA binding"/>
    <property type="evidence" value="ECO:0007669"/>
    <property type="project" value="UniProtKB-KW"/>
</dbReference>
<dbReference type="InterPro" id="IPR036388">
    <property type="entry name" value="WH-like_DNA-bd_sf"/>
</dbReference>
<dbReference type="AlphaFoldDB" id="A0A1H2CEQ6"/>
<dbReference type="Proteomes" id="UP000199679">
    <property type="component" value="Chromosome I"/>
</dbReference>
<reference evidence="5 6" key="1">
    <citation type="submission" date="2016-10" db="EMBL/GenBank/DDBJ databases">
        <authorList>
            <person name="de Groot N.N."/>
        </authorList>
    </citation>
    <scope>NUCLEOTIDE SEQUENCE [LARGE SCALE GENOMIC DNA]</scope>
    <source>
        <strain evidence="5 6">MP1X4</strain>
    </source>
</reference>
<evidence type="ECO:0000313" key="5">
    <source>
        <dbReference type="EMBL" id="SDT68968.1"/>
    </source>
</evidence>
<dbReference type="InterPro" id="IPR002577">
    <property type="entry name" value="HTH_HxlR"/>
</dbReference>
<dbReference type="RefSeq" id="WP_091379738.1">
    <property type="nucleotide sequence ID" value="NZ_LT629740.1"/>
</dbReference>
<accession>A0A1H2CEQ6</accession>
<dbReference type="Pfam" id="PF01638">
    <property type="entry name" value="HxlR"/>
    <property type="match status" value="1"/>
</dbReference>
<dbReference type="OrthoDB" id="769662at2"/>
<proteinExistence type="predicted"/>
<evidence type="ECO:0000256" key="2">
    <source>
        <dbReference type="ARBA" id="ARBA00023125"/>
    </source>
</evidence>
<dbReference type="InterPro" id="IPR036390">
    <property type="entry name" value="WH_DNA-bd_sf"/>
</dbReference>
<dbReference type="STRING" id="652787.SAMN05216490_4968"/>
<keyword evidence="1" id="KW-0805">Transcription regulation</keyword>
<organism evidence="5 6">
    <name type="scientific">Mucilaginibacter mallensis</name>
    <dbReference type="NCBI Taxonomy" id="652787"/>
    <lineage>
        <taxon>Bacteria</taxon>
        <taxon>Pseudomonadati</taxon>
        <taxon>Bacteroidota</taxon>
        <taxon>Sphingobacteriia</taxon>
        <taxon>Sphingobacteriales</taxon>
        <taxon>Sphingobacteriaceae</taxon>
        <taxon>Mucilaginibacter</taxon>
    </lineage>
</organism>
<evidence type="ECO:0000256" key="3">
    <source>
        <dbReference type="ARBA" id="ARBA00023163"/>
    </source>
</evidence>
<evidence type="ECO:0000259" key="4">
    <source>
        <dbReference type="PROSITE" id="PS51118"/>
    </source>
</evidence>
<dbReference type="Gene3D" id="1.10.10.10">
    <property type="entry name" value="Winged helix-like DNA-binding domain superfamily/Winged helix DNA-binding domain"/>
    <property type="match status" value="1"/>
</dbReference>
<dbReference type="PROSITE" id="PS51118">
    <property type="entry name" value="HTH_HXLR"/>
    <property type="match status" value="1"/>
</dbReference>
<evidence type="ECO:0000313" key="6">
    <source>
        <dbReference type="Proteomes" id="UP000199679"/>
    </source>
</evidence>
<feature type="domain" description="HTH hxlR-type" evidence="4">
    <location>
        <begin position="8"/>
        <end position="111"/>
    </location>
</feature>
<gene>
    <name evidence="5" type="ORF">SAMN05216490_4968</name>
</gene>
<name>A0A1H2CEQ6_MUCMA</name>
<protein>
    <submittedName>
        <fullName evidence="5">Transcriptional regulator, HxlR family</fullName>
    </submittedName>
</protein>